<protein>
    <submittedName>
        <fullName evidence="7">PTS-dependent dihydroxyacetone kinase, dihydroxyacetone-binding subunit DhaK</fullName>
        <ecNumber evidence="7">2.7.-.-</ecNumber>
    </submittedName>
</protein>
<dbReference type="Pfam" id="PF02734">
    <property type="entry name" value="Dak2"/>
    <property type="match status" value="1"/>
</dbReference>
<evidence type="ECO:0000313" key="7">
    <source>
        <dbReference type="EMBL" id="QGU06865.1"/>
    </source>
</evidence>
<evidence type="ECO:0000256" key="4">
    <source>
        <dbReference type="ARBA" id="ARBA00022840"/>
    </source>
</evidence>
<dbReference type="GO" id="GO:0005829">
    <property type="term" value="C:cytosol"/>
    <property type="evidence" value="ECO:0007669"/>
    <property type="project" value="TreeGrafter"/>
</dbReference>
<keyword evidence="3 7" id="KW-0418">Kinase</keyword>
<dbReference type="GO" id="GO:0005524">
    <property type="term" value="F:ATP binding"/>
    <property type="evidence" value="ECO:0007669"/>
    <property type="project" value="UniProtKB-KW"/>
</dbReference>
<evidence type="ECO:0000313" key="8">
    <source>
        <dbReference type="Proteomes" id="UP000424462"/>
    </source>
</evidence>
<dbReference type="Gene3D" id="1.25.40.340">
    <property type="match status" value="1"/>
</dbReference>
<dbReference type="SMART" id="SM01120">
    <property type="entry name" value="Dak2"/>
    <property type="match status" value="1"/>
</dbReference>
<dbReference type="InterPro" id="IPR036117">
    <property type="entry name" value="DhaL_dom_sf"/>
</dbReference>
<dbReference type="PROSITE" id="PS51480">
    <property type="entry name" value="DHAL"/>
    <property type="match status" value="1"/>
</dbReference>
<dbReference type="Pfam" id="PF02733">
    <property type="entry name" value="Dak1"/>
    <property type="match status" value="1"/>
</dbReference>
<evidence type="ECO:0000256" key="3">
    <source>
        <dbReference type="ARBA" id="ARBA00022777"/>
    </source>
</evidence>
<accession>A0A6B8W6D3</accession>
<dbReference type="GO" id="GO:0004371">
    <property type="term" value="F:glycerone kinase activity"/>
    <property type="evidence" value="ECO:0007669"/>
    <property type="project" value="InterPro"/>
</dbReference>
<evidence type="ECO:0000259" key="5">
    <source>
        <dbReference type="PROSITE" id="PS51480"/>
    </source>
</evidence>
<dbReference type="NCBIfam" id="NF011049">
    <property type="entry name" value="PRK14479.1"/>
    <property type="match status" value="1"/>
</dbReference>
<feature type="domain" description="DhaK" evidence="6">
    <location>
        <begin position="7"/>
        <end position="324"/>
    </location>
</feature>
<dbReference type="SUPFAM" id="SSF82549">
    <property type="entry name" value="DAK1/DegV-like"/>
    <property type="match status" value="1"/>
</dbReference>
<name>A0A6B8W6D3_9CORY</name>
<reference evidence="7 8" key="1">
    <citation type="submission" date="2019-11" db="EMBL/GenBank/DDBJ databases">
        <title>Complete genome sequence of Corynebacterium kalinowskii 1959, a novel Corynebacterium species isolated from soil of a small paddock in Vilsendorf, Germany.</title>
        <authorList>
            <person name="Schaffert L."/>
            <person name="Ruwe M."/>
            <person name="Milse J."/>
            <person name="Hanuschka K."/>
            <person name="Ortseifen V."/>
            <person name="Droste J."/>
            <person name="Brandt D."/>
            <person name="Schlueter L."/>
            <person name="Kutter Y."/>
            <person name="Vinke S."/>
            <person name="Viehoefer P."/>
            <person name="Jacob L."/>
            <person name="Luebke N.-C."/>
            <person name="Schulte-Berndt E."/>
            <person name="Hain C."/>
            <person name="Linder M."/>
            <person name="Schmidt P."/>
            <person name="Wollenschlaeger L."/>
            <person name="Luttermann T."/>
            <person name="Thieme E."/>
            <person name="Hassa J."/>
            <person name="Haak M."/>
            <person name="Wittchen M."/>
            <person name="Mentz A."/>
            <person name="Persicke M."/>
            <person name="Busche T."/>
            <person name="Ruckert C."/>
        </authorList>
    </citation>
    <scope>NUCLEOTIDE SEQUENCE [LARGE SCALE GENOMIC DNA]</scope>
    <source>
        <strain evidence="7 8">2039</strain>
    </source>
</reference>
<dbReference type="PANTHER" id="PTHR28629">
    <property type="entry name" value="TRIOKINASE/FMN CYCLASE"/>
    <property type="match status" value="1"/>
</dbReference>
<gene>
    <name evidence="7" type="primary">dhaK</name>
    <name evidence="7" type="ORF">COCCU_04595</name>
</gene>
<dbReference type="Gene3D" id="3.30.1180.20">
    <property type="entry name" value="Dihydroxyacetone kinase, domain 2"/>
    <property type="match status" value="1"/>
</dbReference>
<dbReference type="FunFam" id="3.30.1180.20:FF:000001">
    <property type="entry name" value="Dihydroxyacetone kinase 1"/>
    <property type="match status" value="1"/>
</dbReference>
<dbReference type="Proteomes" id="UP000424462">
    <property type="component" value="Chromosome"/>
</dbReference>
<dbReference type="EC" id="2.7.-.-" evidence="7"/>
<dbReference type="EMBL" id="CP046455">
    <property type="protein sequence ID" value="QGU06865.1"/>
    <property type="molecule type" value="Genomic_DNA"/>
</dbReference>
<dbReference type="AlphaFoldDB" id="A0A6B8W6D3"/>
<organism evidence="7 8">
    <name type="scientific">Corynebacterium occultum</name>
    <dbReference type="NCBI Taxonomy" id="2675219"/>
    <lineage>
        <taxon>Bacteria</taxon>
        <taxon>Bacillati</taxon>
        <taxon>Actinomycetota</taxon>
        <taxon>Actinomycetes</taxon>
        <taxon>Mycobacteriales</taxon>
        <taxon>Corynebacteriaceae</taxon>
        <taxon>Corynebacterium</taxon>
    </lineage>
</organism>
<keyword evidence="8" id="KW-1185">Reference proteome</keyword>
<dbReference type="GO" id="GO:0019563">
    <property type="term" value="P:glycerol catabolic process"/>
    <property type="evidence" value="ECO:0007669"/>
    <property type="project" value="TreeGrafter"/>
</dbReference>
<keyword evidence="2" id="KW-0547">Nucleotide-binding</keyword>
<dbReference type="SUPFAM" id="SSF101473">
    <property type="entry name" value="DhaL-like"/>
    <property type="match status" value="1"/>
</dbReference>
<dbReference type="InterPro" id="IPR050861">
    <property type="entry name" value="Dihydroxyacetone_Kinase"/>
</dbReference>
<evidence type="ECO:0000256" key="1">
    <source>
        <dbReference type="ARBA" id="ARBA00022679"/>
    </source>
</evidence>
<dbReference type="KEGG" id="cok:COCCU_04595"/>
<dbReference type="InterPro" id="IPR004007">
    <property type="entry name" value="DhaL_dom"/>
</dbReference>
<dbReference type="PROSITE" id="PS51481">
    <property type="entry name" value="DHAK"/>
    <property type="match status" value="1"/>
</dbReference>
<evidence type="ECO:0000259" key="6">
    <source>
        <dbReference type="PROSITE" id="PS51481"/>
    </source>
</evidence>
<dbReference type="PANTHER" id="PTHR28629:SF4">
    <property type="entry name" value="TRIOKINASE_FMN CYCLASE"/>
    <property type="match status" value="1"/>
</dbReference>
<dbReference type="Gene3D" id="3.40.50.10440">
    <property type="entry name" value="Dihydroxyacetone kinase, domain 1"/>
    <property type="match status" value="1"/>
</dbReference>
<feature type="domain" description="DhaL" evidence="5">
    <location>
        <begin position="347"/>
        <end position="532"/>
    </location>
</feature>
<sequence>MPTFHNDPEDFLPEALGGLIAAHPDAVWNEAGFISRRSPTNERVAVISGGGSGHEPLHAGFIGAGMLDAAVPGHMFTSPNAIQITEATRYANGGAGVVQVVKNYTGDVLNFRVSRQALTGEVETRQVLVDDDVATEDEDGPGRRGTGATILVEKICGAAAARGHSLERVTDMGNWVAHHSRSMAVALAPGHLPTAARPTFDLPEGEMEIGVGIHGERGTGRSEAGSAREMVEEMLDRILPSLELNTGEEVVCVVNGLGGTTLLELNLIFRELLEQLEGRKVKVMRSLVGNFVTAVNMSGVSITISRTTPELTELYDDPTEAPAWPKLGRPQSHAPARIRHEETLPEGEENNWLSGFLSRVQGAIDDLSELDRKAGDGDFGANMSAALGDLELPLRGSNAEVLEFLSQRFLIRAGGTSGAILGTIFRELAAAEDLAEGLSQALEAVTELGGAQVGDRTLVDALSPAAERAAEVGGGDVEKLLSSCFEAAAEGARGTAELDAKRGRAAYVGEAAKGVVDPGSIVIAWLFGGSGELSEFNA</sequence>
<proteinExistence type="predicted"/>
<dbReference type="InterPro" id="IPR004006">
    <property type="entry name" value="DhaK_dom"/>
</dbReference>
<dbReference type="FunFam" id="3.40.50.10440:FF:000001">
    <property type="entry name" value="Dihydroxyacetone kinase, DhaK subunit"/>
    <property type="match status" value="1"/>
</dbReference>
<keyword evidence="4" id="KW-0067">ATP-binding</keyword>
<keyword evidence="1 7" id="KW-0808">Transferase</keyword>
<evidence type="ECO:0000256" key="2">
    <source>
        <dbReference type="ARBA" id="ARBA00022741"/>
    </source>
</evidence>